<name>A0A7V3J9G0_UNCC3</name>
<feature type="domain" description="Glycosyltransferase subfamily 4-like N-terminal" evidence="3">
    <location>
        <begin position="15"/>
        <end position="176"/>
    </location>
</feature>
<dbReference type="Gene3D" id="3.40.50.2000">
    <property type="entry name" value="Glycogen Phosphorylase B"/>
    <property type="match status" value="2"/>
</dbReference>
<gene>
    <name evidence="4" type="ORF">ENV41_00595</name>
</gene>
<dbReference type="PANTHER" id="PTHR46401">
    <property type="entry name" value="GLYCOSYLTRANSFERASE WBBK-RELATED"/>
    <property type="match status" value="1"/>
</dbReference>
<feature type="domain" description="Glycosyl transferase family 1" evidence="2">
    <location>
        <begin position="200"/>
        <end position="358"/>
    </location>
</feature>
<dbReference type="CDD" id="cd03809">
    <property type="entry name" value="GT4_MtfB-like"/>
    <property type="match status" value="1"/>
</dbReference>
<dbReference type="Pfam" id="PF13439">
    <property type="entry name" value="Glyco_transf_4"/>
    <property type="match status" value="1"/>
</dbReference>
<proteinExistence type="predicted"/>
<evidence type="ECO:0000259" key="2">
    <source>
        <dbReference type="Pfam" id="PF00534"/>
    </source>
</evidence>
<organism evidence="4">
    <name type="scientific">candidate division CPR3 bacterium</name>
    <dbReference type="NCBI Taxonomy" id="2268181"/>
    <lineage>
        <taxon>Bacteria</taxon>
        <taxon>Bacteria division CPR3</taxon>
    </lineage>
</organism>
<dbReference type="EMBL" id="DTGG01000019">
    <property type="protein sequence ID" value="HFZ08619.1"/>
    <property type="molecule type" value="Genomic_DNA"/>
</dbReference>
<evidence type="ECO:0000259" key="3">
    <source>
        <dbReference type="Pfam" id="PF13439"/>
    </source>
</evidence>
<dbReference type="Pfam" id="PF00534">
    <property type="entry name" value="Glycos_transf_1"/>
    <property type="match status" value="1"/>
</dbReference>
<evidence type="ECO:0000313" key="4">
    <source>
        <dbReference type="EMBL" id="HFZ08619.1"/>
    </source>
</evidence>
<sequence length="386" mass="43528">MKIGIDARYAVWQTRGIGRYTRELLQCYAQLDKTNEYFLYLDRPDVNQVLPQAPNFHVRILKPEFWPIFEQFLLVKASLGDGIDLLHAPGVSGPIFVPKKIKYVITIHDIMFLKPILPTSPILRQRLGNAYRGLAVPPAVARADAIITDSEAQKEDVVKILGKDRDKIKVIHIGIDEFVAKRQKVLPCIEAIWNNLKQKYEIKGRFIFTVGGTAPQHLTKNVIDCFAAANKEPGFEDLQLVICGLMGQKETYLHKYASQLGLEGKVIFTDYISDEELIAFYTKTSVFIHFLLTDGFELPIIEALSCGTPSIFSNTPPIPELYEGAGVIVDHFNIEQVKKEIISLISDSRRAEELKHKGLEKASTFTSRKMASETLELYASCVESKI</sequence>
<evidence type="ECO:0000256" key="1">
    <source>
        <dbReference type="ARBA" id="ARBA00022679"/>
    </source>
</evidence>
<comment type="caution">
    <text evidence="4">The sequence shown here is derived from an EMBL/GenBank/DDBJ whole genome shotgun (WGS) entry which is preliminary data.</text>
</comment>
<dbReference type="InterPro" id="IPR001296">
    <property type="entry name" value="Glyco_trans_1"/>
</dbReference>
<protein>
    <submittedName>
        <fullName evidence="4">Glycosyltransferase family 1 protein</fullName>
    </submittedName>
</protein>
<reference evidence="4" key="1">
    <citation type="journal article" date="2020" name="mSystems">
        <title>Genome- and Community-Level Interaction Insights into Carbon Utilization and Element Cycling Functions of Hydrothermarchaeota in Hydrothermal Sediment.</title>
        <authorList>
            <person name="Zhou Z."/>
            <person name="Liu Y."/>
            <person name="Xu W."/>
            <person name="Pan J."/>
            <person name="Luo Z.H."/>
            <person name="Li M."/>
        </authorList>
    </citation>
    <scope>NUCLEOTIDE SEQUENCE [LARGE SCALE GENOMIC DNA]</scope>
    <source>
        <strain evidence="4">SpSt-757</strain>
    </source>
</reference>
<dbReference type="AlphaFoldDB" id="A0A7V3J9G0"/>
<dbReference type="PANTHER" id="PTHR46401:SF2">
    <property type="entry name" value="GLYCOSYLTRANSFERASE WBBK-RELATED"/>
    <property type="match status" value="1"/>
</dbReference>
<keyword evidence="1 4" id="KW-0808">Transferase</keyword>
<dbReference type="InterPro" id="IPR028098">
    <property type="entry name" value="Glyco_trans_4-like_N"/>
</dbReference>
<accession>A0A7V3J9G0</accession>
<dbReference type="GO" id="GO:0009103">
    <property type="term" value="P:lipopolysaccharide biosynthetic process"/>
    <property type="evidence" value="ECO:0007669"/>
    <property type="project" value="TreeGrafter"/>
</dbReference>
<dbReference type="SUPFAM" id="SSF53756">
    <property type="entry name" value="UDP-Glycosyltransferase/glycogen phosphorylase"/>
    <property type="match status" value="1"/>
</dbReference>
<dbReference type="GO" id="GO:0016757">
    <property type="term" value="F:glycosyltransferase activity"/>
    <property type="evidence" value="ECO:0007669"/>
    <property type="project" value="InterPro"/>
</dbReference>